<feature type="compositionally biased region" description="Low complexity" evidence="1">
    <location>
        <begin position="57"/>
        <end position="72"/>
    </location>
</feature>
<proteinExistence type="predicted"/>
<evidence type="ECO:0000313" key="2">
    <source>
        <dbReference type="EMBL" id="KAG2649532.1"/>
    </source>
</evidence>
<sequence>MGGLRPGAFDTDGGACGRAYEEASRAVSMCAASLLFASLGPTVARLPSVRCPHGRVASSSSKPSSPAARSLPFTSLPPGHSPVRTPTPPRFPNPKPKSPI</sequence>
<accession>A0A8T0WKN2</accession>
<reference evidence="2 3" key="1">
    <citation type="submission" date="2020-05" db="EMBL/GenBank/DDBJ databases">
        <title>WGS assembly of Panicum virgatum.</title>
        <authorList>
            <person name="Lovell J.T."/>
            <person name="Jenkins J."/>
            <person name="Shu S."/>
            <person name="Juenger T.E."/>
            <person name="Schmutz J."/>
        </authorList>
    </citation>
    <scope>NUCLEOTIDE SEQUENCE [LARGE SCALE GENOMIC DNA]</scope>
    <source>
        <strain evidence="3">cv. AP13</strain>
    </source>
</reference>
<dbReference type="AlphaFoldDB" id="A0A8T0WKN2"/>
<organism evidence="2 3">
    <name type="scientific">Panicum virgatum</name>
    <name type="common">Blackwell switchgrass</name>
    <dbReference type="NCBI Taxonomy" id="38727"/>
    <lineage>
        <taxon>Eukaryota</taxon>
        <taxon>Viridiplantae</taxon>
        <taxon>Streptophyta</taxon>
        <taxon>Embryophyta</taxon>
        <taxon>Tracheophyta</taxon>
        <taxon>Spermatophyta</taxon>
        <taxon>Magnoliopsida</taxon>
        <taxon>Liliopsida</taxon>
        <taxon>Poales</taxon>
        <taxon>Poaceae</taxon>
        <taxon>PACMAD clade</taxon>
        <taxon>Panicoideae</taxon>
        <taxon>Panicodae</taxon>
        <taxon>Paniceae</taxon>
        <taxon>Panicinae</taxon>
        <taxon>Panicum</taxon>
        <taxon>Panicum sect. Hiantes</taxon>
    </lineage>
</organism>
<evidence type="ECO:0000256" key="1">
    <source>
        <dbReference type="SAM" id="MobiDB-lite"/>
    </source>
</evidence>
<name>A0A8T0WKN2_PANVG</name>
<gene>
    <name evidence="2" type="ORF">PVAP13_1NG115838</name>
</gene>
<evidence type="ECO:0000313" key="3">
    <source>
        <dbReference type="Proteomes" id="UP000823388"/>
    </source>
</evidence>
<feature type="region of interest" description="Disordered" evidence="1">
    <location>
        <begin position="52"/>
        <end position="100"/>
    </location>
</feature>
<dbReference type="Proteomes" id="UP000823388">
    <property type="component" value="Chromosome 1N"/>
</dbReference>
<comment type="caution">
    <text evidence="2">The sequence shown here is derived from an EMBL/GenBank/DDBJ whole genome shotgun (WGS) entry which is preliminary data.</text>
</comment>
<protein>
    <submittedName>
        <fullName evidence="2">Uncharacterized protein</fullName>
    </submittedName>
</protein>
<dbReference type="EMBL" id="CM029038">
    <property type="protein sequence ID" value="KAG2649532.1"/>
    <property type="molecule type" value="Genomic_DNA"/>
</dbReference>
<feature type="compositionally biased region" description="Pro residues" evidence="1">
    <location>
        <begin position="85"/>
        <end position="100"/>
    </location>
</feature>
<keyword evidence="3" id="KW-1185">Reference proteome</keyword>